<dbReference type="InterPro" id="IPR050330">
    <property type="entry name" value="Bact_OuterMem_StrucFunc"/>
</dbReference>
<dbReference type="InterPro" id="IPR011990">
    <property type="entry name" value="TPR-like_helical_dom_sf"/>
</dbReference>
<name>A0A2V4X157_9FLAO</name>
<dbReference type="Pfam" id="PF13620">
    <property type="entry name" value="CarboxypepD_reg"/>
    <property type="match status" value="1"/>
</dbReference>
<feature type="compositionally biased region" description="Basic and acidic residues" evidence="5">
    <location>
        <begin position="616"/>
        <end position="626"/>
    </location>
</feature>
<proteinExistence type="predicted"/>
<keyword evidence="3" id="KW-0998">Cell outer membrane</keyword>
<dbReference type="RefSeq" id="WP_110474535.1">
    <property type="nucleotide sequence ID" value="NZ_BMWQ01000001.1"/>
</dbReference>
<dbReference type="InterPro" id="IPR006665">
    <property type="entry name" value="OmpA-like"/>
</dbReference>
<dbReference type="GO" id="GO:0009279">
    <property type="term" value="C:cell outer membrane"/>
    <property type="evidence" value="ECO:0007669"/>
    <property type="project" value="UniProtKB-SubCell"/>
</dbReference>
<dbReference type="SUPFAM" id="SSF103088">
    <property type="entry name" value="OmpA-like"/>
    <property type="match status" value="1"/>
</dbReference>
<dbReference type="PANTHER" id="PTHR30329:SF21">
    <property type="entry name" value="LIPOPROTEIN YIAD-RELATED"/>
    <property type="match status" value="1"/>
</dbReference>
<evidence type="ECO:0000313" key="8">
    <source>
        <dbReference type="EMBL" id="PYE83408.1"/>
    </source>
</evidence>
<feature type="region of interest" description="Disordered" evidence="5">
    <location>
        <begin position="594"/>
        <end position="639"/>
    </location>
</feature>
<evidence type="ECO:0000256" key="4">
    <source>
        <dbReference type="PROSITE-ProRule" id="PRU00473"/>
    </source>
</evidence>
<dbReference type="Pfam" id="PF00691">
    <property type="entry name" value="OmpA"/>
    <property type="match status" value="1"/>
</dbReference>
<evidence type="ECO:0000256" key="2">
    <source>
        <dbReference type="ARBA" id="ARBA00023136"/>
    </source>
</evidence>
<evidence type="ECO:0000313" key="9">
    <source>
        <dbReference type="Proteomes" id="UP000248054"/>
    </source>
</evidence>
<dbReference type="Gene3D" id="2.60.40.1120">
    <property type="entry name" value="Carboxypeptidase-like, regulatory domain"/>
    <property type="match status" value="1"/>
</dbReference>
<keyword evidence="9" id="KW-1185">Reference proteome</keyword>
<comment type="subcellular location">
    <subcellularLocation>
        <location evidence="1">Cell outer membrane</location>
    </subcellularLocation>
</comment>
<evidence type="ECO:0000256" key="5">
    <source>
        <dbReference type="SAM" id="MobiDB-lite"/>
    </source>
</evidence>
<dbReference type="OrthoDB" id="9809364at2"/>
<evidence type="ECO:0000256" key="3">
    <source>
        <dbReference type="ARBA" id="ARBA00023237"/>
    </source>
</evidence>
<feature type="chain" id="PRO_5015949694" evidence="6">
    <location>
        <begin position="21"/>
        <end position="639"/>
    </location>
</feature>
<feature type="signal peptide" evidence="6">
    <location>
        <begin position="1"/>
        <end position="20"/>
    </location>
</feature>
<protein>
    <submittedName>
        <fullName evidence="8">Outer membrane protein OmpA-like peptidoglycan-associated protein</fullName>
    </submittedName>
</protein>
<dbReference type="SUPFAM" id="SSF49478">
    <property type="entry name" value="Cna protein B-type domain"/>
    <property type="match status" value="1"/>
</dbReference>
<dbReference type="Pfam" id="PF07676">
    <property type="entry name" value="PD40"/>
    <property type="match status" value="3"/>
</dbReference>
<evidence type="ECO:0000256" key="1">
    <source>
        <dbReference type="ARBA" id="ARBA00004442"/>
    </source>
</evidence>
<organism evidence="8 9">
    <name type="scientific">Winogradskyella epiphytica</name>
    <dbReference type="NCBI Taxonomy" id="262005"/>
    <lineage>
        <taxon>Bacteria</taxon>
        <taxon>Pseudomonadati</taxon>
        <taxon>Bacteroidota</taxon>
        <taxon>Flavobacteriia</taxon>
        <taxon>Flavobacteriales</taxon>
        <taxon>Flavobacteriaceae</taxon>
        <taxon>Winogradskyella</taxon>
    </lineage>
</organism>
<dbReference type="InterPro" id="IPR006664">
    <property type="entry name" value="OMP_bac"/>
</dbReference>
<dbReference type="PANTHER" id="PTHR30329">
    <property type="entry name" value="STATOR ELEMENT OF FLAGELLAR MOTOR COMPLEX"/>
    <property type="match status" value="1"/>
</dbReference>
<dbReference type="InterPro" id="IPR011042">
    <property type="entry name" value="6-blade_b-propeller_TolB-like"/>
</dbReference>
<dbReference type="Gene3D" id="3.30.1330.60">
    <property type="entry name" value="OmpA-like domain"/>
    <property type="match status" value="1"/>
</dbReference>
<evidence type="ECO:0000259" key="7">
    <source>
        <dbReference type="PROSITE" id="PS51123"/>
    </source>
</evidence>
<dbReference type="Proteomes" id="UP000248054">
    <property type="component" value="Unassembled WGS sequence"/>
</dbReference>
<feature type="compositionally biased region" description="Basic and acidic residues" evidence="5">
    <location>
        <begin position="594"/>
        <end position="608"/>
    </location>
</feature>
<dbReference type="PROSITE" id="PS51123">
    <property type="entry name" value="OMPA_2"/>
    <property type="match status" value="1"/>
</dbReference>
<reference evidence="8 9" key="1">
    <citation type="submission" date="2018-06" db="EMBL/GenBank/DDBJ databases">
        <title>Genomic Encyclopedia of Type Strains, Phase III (KMG-III): the genomes of soil and plant-associated and newly described type strains.</title>
        <authorList>
            <person name="Whitman W."/>
        </authorList>
    </citation>
    <scope>NUCLEOTIDE SEQUENCE [LARGE SCALE GENOMIC DNA]</scope>
    <source>
        <strain evidence="8 9">CECT 7945</strain>
    </source>
</reference>
<dbReference type="CDD" id="cd07185">
    <property type="entry name" value="OmpA_C-like"/>
    <property type="match status" value="1"/>
</dbReference>
<dbReference type="Gene3D" id="2.120.10.30">
    <property type="entry name" value="TolB, C-terminal domain"/>
    <property type="match status" value="1"/>
</dbReference>
<dbReference type="PRINTS" id="PR01021">
    <property type="entry name" value="OMPADOMAIN"/>
</dbReference>
<dbReference type="InterPro" id="IPR011659">
    <property type="entry name" value="WD40"/>
</dbReference>
<dbReference type="EMBL" id="QJTD01000001">
    <property type="protein sequence ID" value="PYE83408.1"/>
    <property type="molecule type" value="Genomic_DNA"/>
</dbReference>
<dbReference type="SUPFAM" id="SSF82171">
    <property type="entry name" value="DPP6 N-terminal domain-like"/>
    <property type="match status" value="1"/>
</dbReference>
<accession>A0A2V4X157</accession>
<dbReference type="SUPFAM" id="SSF48452">
    <property type="entry name" value="TPR-like"/>
    <property type="match status" value="1"/>
</dbReference>
<comment type="caution">
    <text evidence="8">The sequence shown here is derived from an EMBL/GenBank/DDBJ whole genome shotgun (WGS) entry which is preliminary data.</text>
</comment>
<dbReference type="InterPro" id="IPR036737">
    <property type="entry name" value="OmpA-like_sf"/>
</dbReference>
<evidence type="ECO:0000256" key="6">
    <source>
        <dbReference type="SAM" id="SignalP"/>
    </source>
</evidence>
<dbReference type="Gene3D" id="1.25.40.10">
    <property type="entry name" value="Tetratricopeptide repeat domain"/>
    <property type="match status" value="1"/>
</dbReference>
<sequence length="639" mass="71433">MKNFKTLLFITLMSSFCLTAQNKDTQRADKHFARYEFVKAAESYNKLVENGKGDAYVYSQLAESYYNIFDTQAAERWYAKALESSDKPEMIYRYSEMLKANGKYEASNQQMKRFASMRPADARAIAFNKNPDYLPKILEQGKKFNVQNAPFNSEQSDFGGTLHDGKLYFASARNDSRKTYGWNEEPFLDIYSVSKNTDGTYLEPELANSTLNTRHHEGLVSITPDGKTMFFSRESYYEKDYEKDSLSTTRFSQIYLYKATKVGNDWDTVESLPFNSENYTVKNPSVSSDGKTLYFSSNMPGGFGSYDIYKAPINDDGTVGEPVNLGQKVNTEGQEMFPYISSDNTLYFSSTGHLGLGGLDVFYTKEIDGKFAPIRNAGIPINSNSDDFAFTIDEETGEGFVSSNRAGGKGSDDIYIFKKLQPLCDVLITATVLDDTTREPLSGATVSLHDSQGNKVVTKTTNAEGIAEFIVECEEDTELEVVMDGFDSKKVSVKGSSEEETDVQISLDPIEKLILADNIDLETIYFDFDKSNITAAAAFELDKLVQIMQKYPELVIKATSHTDNRGSESYNQGLSDRRAKTTVQYVISKGIDESRISGEGKGESEPKVDCSSGCTREQHAENRRSEFLIVSGGTQEVKE</sequence>
<keyword evidence="2 4" id="KW-0472">Membrane</keyword>
<keyword evidence="6" id="KW-0732">Signal</keyword>
<feature type="domain" description="OmpA-like" evidence="7">
    <location>
        <begin position="513"/>
        <end position="633"/>
    </location>
</feature>
<gene>
    <name evidence="8" type="ORF">DFQ11_101843</name>
</gene>
<dbReference type="AlphaFoldDB" id="A0A2V4X157"/>